<evidence type="ECO:0000313" key="2">
    <source>
        <dbReference type="EMBL" id="OMJ82487.1"/>
    </source>
</evidence>
<dbReference type="InterPro" id="IPR006186">
    <property type="entry name" value="Ser/Thr-sp_prot-phosphatase"/>
</dbReference>
<dbReference type="GO" id="GO:0097720">
    <property type="term" value="P:calcineurin-mediated signaling"/>
    <property type="evidence" value="ECO:0007669"/>
    <property type="project" value="InterPro"/>
</dbReference>
<dbReference type="SMART" id="SM00156">
    <property type="entry name" value="PP2Ac"/>
    <property type="match status" value="1"/>
</dbReference>
<dbReference type="InterPro" id="IPR029052">
    <property type="entry name" value="Metallo-depent_PP-like"/>
</dbReference>
<dbReference type="SUPFAM" id="SSF56300">
    <property type="entry name" value="Metallo-dependent phosphatases"/>
    <property type="match status" value="1"/>
</dbReference>
<protein>
    <recommendedName>
        <fullName evidence="1">Serine/threonine specific protein phosphatases domain-containing protein</fullName>
    </recommendedName>
</protein>
<dbReference type="InterPro" id="IPR004843">
    <property type="entry name" value="Calcineurin-like_PHP"/>
</dbReference>
<accession>A0A1R2C0I5</accession>
<comment type="caution">
    <text evidence="2">The sequence shown here is derived from an EMBL/GenBank/DDBJ whole genome shotgun (WGS) entry which is preliminary data.</text>
</comment>
<gene>
    <name evidence="2" type="ORF">SteCoe_16839</name>
</gene>
<evidence type="ECO:0000313" key="3">
    <source>
        <dbReference type="Proteomes" id="UP000187209"/>
    </source>
</evidence>
<organism evidence="2 3">
    <name type="scientific">Stentor coeruleus</name>
    <dbReference type="NCBI Taxonomy" id="5963"/>
    <lineage>
        <taxon>Eukaryota</taxon>
        <taxon>Sar</taxon>
        <taxon>Alveolata</taxon>
        <taxon>Ciliophora</taxon>
        <taxon>Postciliodesmatophora</taxon>
        <taxon>Heterotrichea</taxon>
        <taxon>Heterotrichida</taxon>
        <taxon>Stentoridae</taxon>
        <taxon>Stentor</taxon>
    </lineage>
</organism>
<dbReference type="PRINTS" id="PR00114">
    <property type="entry name" value="STPHPHTASE"/>
</dbReference>
<dbReference type="PANTHER" id="PTHR45673">
    <property type="entry name" value="SERINE/THREONINE-PROTEIN PHOSPHATASE 2B CATALYTIC SUBUNIT 1-RELATED"/>
    <property type="match status" value="1"/>
</dbReference>
<dbReference type="InterPro" id="IPR043360">
    <property type="entry name" value="PP2B"/>
</dbReference>
<dbReference type="Pfam" id="PF00149">
    <property type="entry name" value="Metallophos"/>
    <property type="match status" value="1"/>
</dbReference>
<feature type="domain" description="Serine/threonine specific protein phosphatases" evidence="1">
    <location>
        <begin position="52"/>
        <end position="342"/>
    </location>
</feature>
<sequence>MEPLKDPLGDRFLPNLKPPPSEFLSKKLLFPNDNIIPDLRVLKDHLHDEGRVAKADCLAIVQCTGDVFQREPNLLELMDPITIIGDIHGQFYDLIKILDLAGDLDCTKYLFLGDFVDRGTFSIEVILLLYALKLNYPNSVFLTRGNHESRQLTNHFNFRCECLNKYDLEVYNTIMDSFDKLPLACIINKKFLAVHGGISPSLEKLSNITSLSRFCEIPRKGLLCDLLWSDPIDTDIGSSPEKFKPNLIRDCSYYYGSIAVNEFLTKNKLLSIIRAHEAQVDGYKMHKWNGNSEFPVVITVFSAPNYCDIYNNKGAILKLINHNLHVQQYNYTIHPYLLPNYKNIFTWSIPFVIEKVLGIMLSILKKGSDEENDAKNIGKGLKEIQNELKNNRDDMFKNKIKAVVSMMQMLKVLKDENEAILQLKGMCPDSRIPRGLLQEGKGAIYNAIESFKSAKKLDLPNEKRPE</sequence>
<dbReference type="AlphaFoldDB" id="A0A1R2C0I5"/>
<dbReference type="GO" id="GO:0033192">
    <property type="term" value="F:calmodulin-dependent protein phosphatase activity"/>
    <property type="evidence" value="ECO:0007669"/>
    <property type="project" value="InterPro"/>
</dbReference>
<dbReference type="Proteomes" id="UP000187209">
    <property type="component" value="Unassembled WGS sequence"/>
</dbReference>
<keyword evidence="3" id="KW-1185">Reference proteome</keyword>
<reference evidence="2 3" key="1">
    <citation type="submission" date="2016-11" db="EMBL/GenBank/DDBJ databases">
        <title>The macronuclear genome of Stentor coeruleus: a giant cell with tiny introns.</title>
        <authorList>
            <person name="Slabodnick M."/>
            <person name="Ruby J.G."/>
            <person name="Reiff S.B."/>
            <person name="Swart E.C."/>
            <person name="Gosai S."/>
            <person name="Prabakaran S."/>
            <person name="Witkowska E."/>
            <person name="Larue G.E."/>
            <person name="Fisher S."/>
            <person name="Freeman R.M."/>
            <person name="Gunawardena J."/>
            <person name="Chu W."/>
            <person name="Stover N.A."/>
            <person name="Gregory B.D."/>
            <person name="Nowacki M."/>
            <person name="Derisi J."/>
            <person name="Roy S.W."/>
            <person name="Marshall W.F."/>
            <person name="Sood P."/>
        </authorList>
    </citation>
    <scope>NUCLEOTIDE SEQUENCE [LARGE SCALE GENOMIC DNA]</scope>
    <source>
        <strain evidence="2">WM001</strain>
    </source>
</reference>
<dbReference type="Gene3D" id="3.60.21.10">
    <property type="match status" value="1"/>
</dbReference>
<dbReference type="OrthoDB" id="282592at2759"/>
<proteinExistence type="predicted"/>
<evidence type="ECO:0000259" key="1">
    <source>
        <dbReference type="SMART" id="SM00156"/>
    </source>
</evidence>
<name>A0A1R2C0I5_9CILI</name>
<dbReference type="EMBL" id="MPUH01000339">
    <property type="protein sequence ID" value="OMJ82487.1"/>
    <property type="molecule type" value="Genomic_DNA"/>
</dbReference>